<sequence length="138" mass="14521">MTAAAALPRPLGAYARWRRTGDLVFIAGVSARLPSGEIDGVLREGDGVRHDVAAQTRRVLQTIDALVQEAGGAGLADCVDMQAFLVRAEDFATFNAAYGAFFPGEAPTRTTVVVRALPHPDMVVEIKAVACVPVASSQ</sequence>
<gene>
    <name evidence="1" type="ORF">HNP48_003913</name>
</gene>
<dbReference type="GO" id="GO:0005829">
    <property type="term" value="C:cytosol"/>
    <property type="evidence" value="ECO:0007669"/>
    <property type="project" value="TreeGrafter"/>
</dbReference>
<dbReference type="RefSeq" id="WP_311773840.1">
    <property type="nucleotide sequence ID" value="NZ_JACHLK010000008.1"/>
</dbReference>
<dbReference type="Gene3D" id="3.30.1330.40">
    <property type="entry name" value="RutC-like"/>
    <property type="match status" value="1"/>
</dbReference>
<keyword evidence="2" id="KW-1185">Reference proteome</keyword>
<keyword evidence="1" id="KW-0378">Hydrolase</keyword>
<protein>
    <submittedName>
        <fullName evidence="1">2-aminomuconate deaminase</fullName>
        <ecNumber evidence="1">3.5.99.5</ecNumber>
    </submittedName>
</protein>
<dbReference type="GO" id="GO:0050540">
    <property type="term" value="F:2-aminomuconate deaminase activity"/>
    <property type="evidence" value="ECO:0007669"/>
    <property type="project" value="UniProtKB-EC"/>
</dbReference>
<dbReference type="InterPro" id="IPR035959">
    <property type="entry name" value="RutC-like_sf"/>
</dbReference>
<reference evidence="1 2" key="1">
    <citation type="submission" date="2020-08" db="EMBL/GenBank/DDBJ databases">
        <title>Functional genomics of gut bacteria from endangered species of beetles.</title>
        <authorList>
            <person name="Carlos-Shanley C."/>
        </authorList>
    </citation>
    <scope>NUCLEOTIDE SEQUENCE [LARGE SCALE GENOMIC DNA]</scope>
    <source>
        <strain evidence="1 2">S00198</strain>
    </source>
</reference>
<evidence type="ECO:0000313" key="2">
    <source>
        <dbReference type="Proteomes" id="UP000575083"/>
    </source>
</evidence>
<name>A0A7X0PFX6_9BURK</name>
<accession>A0A7X0PFX6</accession>
<dbReference type="InterPro" id="IPR006175">
    <property type="entry name" value="YjgF/YER057c/UK114"/>
</dbReference>
<dbReference type="PANTHER" id="PTHR11803:SF48">
    <property type="entry name" value="2-AMINOMUCONATE DEAMINASE"/>
    <property type="match status" value="1"/>
</dbReference>
<dbReference type="PANTHER" id="PTHR11803">
    <property type="entry name" value="2-IMINOBUTANOATE/2-IMINOPROPANOATE DEAMINASE RIDA"/>
    <property type="match status" value="1"/>
</dbReference>
<dbReference type="Pfam" id="PF01042">
    <property type="entry name" value="Ribonuc_L-PSP"/>
    <property type="match status" value="1"/>
</dbReference>
<dbReference type="Proteomes" id="UP000575083">
    <property type="component" value="Unassembled WGS sequence"/>
</dbReference>
<dbReference type="EC" id="3.5.99.5" evidence="1"/>
<organism evidence="1 2">
    <name type="scientific">Acidovorax soli</name>
    <dbReference type="NCBI Taxonomy" id="592050"/>
    <lineage>
        <taxon>Bacteria</taxon>
        <taxon>Pseudomonadati</taxon>
        <taxon>Pseudomonadota</taxon>
        <taxon>Betaproteobacteria</taxon>
        <taxon>Burkholderiales</taxon>
        <taxon>Comamonadaceae</taxon>
        <taxon>Acidovorax</taxon>
    </lineage>
</organism>
<proteinExistence type="predicted"/>
<dbReference type="CDD" id="cd00448">
    <property type="entry name" value="YjgF_YER057c_UK114_family"/>
    <property type="match status" value="1"/>
</dbReference>
<evidence type="ECO:0000313" key="1">
    <source>
        <dbReference type="EMBL" id="MBB6561220.1"/>
    </source>
</evidence>
<comment type="caution">
    <text evidence="1">The sequence shown here is derived from an EMBL/GenBank/DDBJ whole genome shotgun (WGS) entry which is preliminary data.</text>
</comment>
<dbReference type="EMBL" id="JACHLK010000008">
    <property type="protein sequence ID" value="MBB6561220.1"/>
    <property type="molecule type" value="Genomic_DNA"/>
</dbReference>
<dbReference type="SUPFAM" id="SSF55298">
    <property type="entry name" value="YjgF-like"/>
    <property type="match status" value="1"/>
</dbReference>
<dbReference type="AlphaFoldDB" id="A0A7X0PFX6"/>